<sequence>MILYTAKLTHVRHRALDRRFSHRVRLWLVDVDDLPLTSPLSRLVSFRAADHLGDPDRSIRTNLTEWLATRGIPAPARITMLAAPRSLGYVFNPLTVYWCEDAAGAPLCVVAEVHNTYGERHCYLLRPGERWHAEVDKEFYVSPFLEVSGHYRMRLPPPDERLSLTIALRQEDEPAFTATLTGRRVGPGTARRVLGYTLCLVPQRVRFLIQRHGIVLWLRKLPVVPRAPHVPQEGVQ</sequence>
<dbReference type="PANTHER" id="PTHR33973">
    <property type="entry name" value="OS07G0153300 PROTEIN"/>
    <property type="match status" value="1"/>
</dbReference>
<dbReference type="EMBL" id="JACHJQ010000004">
    <property type="protein sequence ID" value="MBB4907678.1"/>
    <property type="molecule type" value="Genomic_DNA"/>
</dbReference>
<organism evidence="1 2">
    <name type="scientific">Actinophytocola algeriensis</name>
    <dbReference type="NCBI Taxonomy" id="1768010"/>
    <lineage>
        <taxon>Bacteria</taxon>
        <taxon>Bacillati</taxon>
        <taxon>Actinomycetota</taxon>
        <taxon>Actinomycetes</taxon>
        <taxon>Pseudonocardiales</taxon>
        <taxon>Pseudonocardiaceae</taxon>
    </lineage>
</organism>
<dbReference type="Pfam" id="PF07103">
    <property type="entry name" value="DUF1365"/>
    <property type="match status" value="1"/>
</dbReference>
<dbReference type="AlphaFoldDB" id="A0A7W7VEW2"/>
<protein>
    <recommendedName>
        <fullName evidence="3">DUF1365 family protein</fullName>
    </recommendedName>
</protein>
<reference evidence="1 2" key="1">
    <citation type="submission" date="2020-08" db="EMBL/GenBank/DDBJ databases">
        <title>Genomic Encyclopedia of Type Strains, Phase III (KMG-III): the genomes of soil and plant-associated and newly described type strains.</title>
        <authorList>
            <person name="Whitman W."/>
        </authorList>
    </citation>
    <scope>NUCLEOTIDE SEQUENCE [LARGE SCALE GENOMIC DNA]</scope>
    <source>
        <strain evidence="1 2">CECT 8960</strain>
    </source>
</reference>
<dbReference type="InterPro" id="IPR010775">
    <property type="entry name" value="DUF1365"/>
</dbReference>
<comment type="caution">
    <text evidence="1">The sequence shown here is derived from an EMBL/GenBank/DDBJ whole genome shotgun (WGS) entry which is preliminary data.</text>
</comment>
<dbReference type="Proteomes" id="UP000520767">
    <property type="component" value="Unassembled WGS sequence"/>
</dbReference>
<evidence type="ECO:0000313" key="2">
    <source>
        <dbReference type="Proteomes" id="UP000520767"/>
    </source>
</evidence>
<name>A0A7W7VEW2_9PSEU</name>
<dbReference type="RefSeq" id="WP_311771169.1">
    <property type="nucleotide sequence ID" value="NZ_JACHJQ010000004.1"/>
</dbReference>
<proteinExistence type="predicted"/>
<keyword evidence="2" id="KW-1185">Reference proteome</keyword>
<evidence type="ECO:0008006" key="3">
    <source>
        <dbReference type="Google" id="ProtNLM"/>
    </source>
</evidence>
<accession>A0A7W7VEW2</accession>
<evidence type="ECO:0000313" key="1">
    <source>
        <dbReference type="EMBL" id="MBB4907678.1"/>
    </source>
</evidence>
<gene>
    <name evidence="1" type="ORF">FHR82_003920</name>
</gene>
<dbReference type="PANTHER" id="PTHR33973:SF4">
    <property type="entry name" value="OS07G0153300 PROTEIN"/>
    <property type="match status" value="1"/>
</dbReference>